<dbReference type="PANTHER" id="PTHR32432">
    <property type="entry name" value="CELL DIVISION PROTEIN FTSA-RELATED"/>
    <property type="match status" value="1"/>
</dbReference>
<comment type="caution">
    <text evidence="6">The sequence shown here is derived from an EMBL/GenBank/DDBJ whole genome shotgun (WGS) entry which is preliminary data.</text>
</comment>
<dbReference type="InterPro" id="IPR043129">
    <property type="entry name" value="ATPase_NBD"/>
</dbReference>
<dbReference type="RefSeq" id="WP_186976559.1">
    <property type="nucleotide sequence ID" value="NZ_JACOOH010000005.1"/>
</dbReference>
<feature type="domain" description="SHS2" evidence="5">
    <location>
        <begin position="4"/>
        <end position="191"/>
    </location>
</feature>
<dbReference type="Pfam" id="PF14450">
    <property type="entry name" value="FtsA"/>
    <property type="match status" value="1"/>
</dbReference>
<gene>
    <name evidence="6" type="ORF">H8S64_13390</name>
</gene>
<dbReference type="InterPro" id="IPR050696">
    <property type="entry name" value="FtsA/MreB"/>
</dbReference>
<keyword evidence="1" id="KW-1003">Cell membrane</keyword>
<dbReference type="Pfam" id="PF02491">
    <property type="entry name" value="SHS2_FTSA"/>
    <property type="match status" value="1"/>
</dbReference>
<organism evidence="6 7">
    <name type="scientific">Butyricimonas hominis</name>
    <dbReference type="NCBI Taxonomy" id="2763032"/>
    <lineage>
        <taxon>Bacteria</taxon>
        <taxon>Pseudomonadati</taxon>
        <taxon>Bacteroidota</taxon>
        <taxon>Bacteroidia</taxon>
        <taxon>Bacteroidales</taxon>
        <taxon>Odoribacteraceae</taxon>
        <taxon>Butyricimonas</taxon>
    </lineage>
</organism>
<dbReference type="InterPro" id="IPR003494">
    <property type="entry name" value="SHS2_FtsA"/>
</dbReference>
<evidence type="ECO:0000256" key="3">
    <source>
        <dbReference type="ARBA" id="ARBA00023136"/>
    </source>
</evidence>
<keyword evidence="2 6" id="KW-0132">Cell division</keyword>
<evidence type="ECO:0000256" key="4">
    <source>
        <dbReference type="ARBA" id="ARBA00023306"/>
    </source>
</evidence>
<protein>
    <submittedName>
        <fullName evidence="6">Cell division protein FtsA</fullName>
    </submittedName>
</protein>
<dbReference type="PANTHER" id="PTHR32432:SF4">
    <property type="entry name" value="CELL DIVISION PROTEIN FTSA"/>
    <property type="match status" value="1"/>
</dbReference>
<dbReference type="SUPFAM" id="SSF53067">
    <property type="entry name" value="Actin-like ATPase domain"/>
    <property type="match status" value="2"/>
</dbReference>
<dbReference type="Gene3D" id="3.30.420.40">
    <property type="match status" value="1"/>
</dbReference>
<dbReference type="SMART" id="SM00842">
    <property type="entry name" value="FtsA"/>
    <property type="match status" value="1"/>
</dbReference>
<dbReference type="InterPro" id="IPR020823">
    <property type="entry name" value="Cell_div_FtsA"/>
</dbReference>
<name>A0ABR7D2D3_9BACT</name>
<evidence type="ECO:0000256" key="2">
    <source>
        <dbReference type="ARBA" id="ARBA00022618"/>
    </source>
</evidence>
<evidence type="ECO:0000313" key="7">
    <source>
        <dbReference type="Proteomes" id="UP000646484"/>
    </source>
</evidence>
<dbReference type="PIRSF" id="PIRSF003101">
    <property type="entry name" value="FtsA"/>
    <property type="match status" value="1"/>
</dbReference>
<accession>A0ABR7D2D3</accession>
<keyword evidence="3" id="KW-0472">Membrane</keyword>
<evidence type="ECO:0000313" key="6">
    <source>
        <dbReference type="EMBL" id="MBC5622097.1"/>
    </source>
</evidence>
<keyword evidence="4" id="KW-0131">Cell cycle</keyword>
<dbReference type="EMBL" id="JACOOH010000005">
    <property type="protein sequence ID" value="MBC5622097.1"/>
    <property type="molecule type" value="Genomic_DNA"/>
</dbReference>
<proteinExistence type="predicted"/>
<evidence type="ECO:0000259" key="5">
    <source>
        <dbReference type="SMART" id="SM00842"/>
    </source>
</evidence>
<dbReference type="Gene3D" id="3.30.1490.110">
    <property type="match status" value="1"/>
</dbReference>
<keyword evidence="7" id="KW-1185">Reference proteome</keyword>
<reference evidence="6 7" key="1">
    <citation type="submission" date="2020-08" db="EMBL/GenBank/DDBJ databases">
        <title>Genome public.</title>
        <authorList>
            <person name="Liu C."/>
            <person name="Sun Q."/>
        </authorList>
    </citation>
    <scope>NUCLEOTIDE SEQUENCE [LARGE SCALE GENOMIC DNA]</scope>
    <source>
        <strain evidence="6 7">NSJ-56</strain>
    </source>
</reference>
<sequence length="386" mass="43478">MGFVASLDMGSEKMVMALGETSGGECRLVGIESVASQGIHRGMVVDRLRVKSCVQRLLDKFKQEHEMHIDALNIALAGEWVQQVEEREVSKFSRVRRIEESDLLELEKKCRGNVNLDMEEIVDVVPFGYWLDGEAESEPIGCEARRLEIDFHVYVARKRTLEGLRQALNESGIEKINFYSAVTAAQKALVVRGRKGARDFALIDLGAESVKIHVFRDGMIAYDEVLPLGCNTVERDINTAFSIESMASAKKLKHEYGMALQAECKSRKIMIPDTKYCIDLQDMVHVEQCRLEELLEGAIWQILKSGYYKELEDGILLTGGGSRVQGIDTLLNRLSKHPISMASVMTVKSAKETPLKAPENLTVLGLLRCERKETKKRGWFDSFFKE</sequence>
<dbReference type="Proteomes" id="UP000646484">
    <property type="component" value="Unassembled WGS sequence"/>
</dbReference>
<dbReference type="GO" id="GO:0051301">
    <property type="term" value="P:cell division"/>
    <property type="evidence" value="ECO:0007669"/>
    <property type="project" value="UniProtKB-KW"/>
</dbReference>
<evidence type="ECO:0000256" key="1">
    <source>
        <dbReference type="ARBA" id="ARBA00022475"/>
    </source>
</evidence>